<reference evidence="3 4" key="1">
    <citation type="journal article" date="2013" name="BMC Genomics">
        <title>Reconstruction of the lipid metabolism for the microalga Monoraphidium neglectum from its genome sequence reveals characteristics suitable for biofuel production.</title>
        <authorList>
            <person name="Bogen C."/>
            <person name="Al-Dilaimi A."/>
            <person name="Albersmeier A."/>
            <person name="Wichmann J."/>
            <person name="Grundmann M."/>
            <person name="Rupp O."/>
            <person name="Lauersen K.J."/>
            <person name="Blifernez-Klassen O."/>
            <person name="Kalinowski J."/>
            <person name="Goesmann A."/>
            <person name="Mussgnug J.H."/>
            <person name="Kruse O."/>
        </authorList>
    </citation>
    <scope>NUCLEOTIDE SEQUENCE [LARGE SCALE GENOMIC DNA]</scope>
    <source>
        <strain evidence="3 4">SAG 48.87</strain>
    </source>
</reference>
<dbReference type="AlphaFoldDB" id="A0A0D2JW08"/>
<keyword evidence="2" id="KW-0812">Transmembrane</keyword>
<dbReference type="RefSeq" id="XP_013901942.1">
    <property type="nucleotide sequence ID" value="XM_014046488.1"/>
</dbReference>
<name>A0A0D2JW08_9CHLO</name>
<gene>
    <name evidence="3" type="ORF">MNEG_5032</name>
</gene>
<dbReference type="EMBL" id="KK100949">
    <property type="protein sequence ID" value="KIZ02923.1"/>
    <property type="molecule type" value="Genomic_DNA"/>
</dbReference>
<feature type="transmembrane region" description="Helical" evidence="2">
    <location>
        <begin position="122"/>
        <end position="141"/>
    </location>
</feature>
<feature type="transmembrane region" description="Helical" evidence="2">
    <location>
        <begin position="50"/>
        <end position="75"/>
    </location>
</feature>
<dbReference type="KEGG" id="mng:MNEG_5032"/>
<sequence length="516" mass="54595">MVLLLSLPALALRDPRFEVSKGASAKYSMLFMLLGIVALPMWVPQVGQLVLTFTVALPVCYSGIWIAFGLFRAYHNVYFLQAGGDGTGEGFEGQGTISIIVATLIMFGGGELIGLPRAITGVWLSLYSVCICNFLMTPALAQMLAVVVTAALAVAAVLVTAVYSVVFPEYCTDMVWRGHHEGLEHLLHMAHHTLNSKPPRLMQRGMASEASRYASGGSARRALLVLSDQRPSAAAPDDPPKPHVIIDASPSEGDTNDDLAAPSAQGAYASLAGGPLGWRRQGARVVLTPLQKAERSYQRMLVAMTAGARAGVGARAELVLGFCGANTRKGCRPDPAELAKLRTEASATALGLYKLQAGLQHTDAESRVVLRLVESSGGASWETLKRHLLGALQEVVDAFPMDYYPPPRCLSSNHIATLEGQVAELNATLLSLANDSGNGSGSADTAAGGRGDKPTLTSASTRLQATLMLQQLRDTAADLRRLHNAAAAAMEGLSRAAYGFLGFPCCRPQAAGRESE</sequence>
<organism evidence="3 4">
    <name type="scientific">Monoraphidium neglectum</name>
    <dbReference type="NCBI Taxonomy" id="145388"/>
    <lineage>
        <taxon>Eukaryota</taxon>
        <taxon>Viridiplantae</taxon>
        <taxon>Chlorophyta</taxon>
        <taxon>core chlorophytes</taxon>
        <taxon>Chlorophyceae</taxon>
        <taxon>CS clade</taxon>
        <taxon>Sphaeropleales</taxon>
        <taxon>Selenastraceae</taxon>
        <taxon>Monoraphidium</taxon>
    </lineage>
</organism>
<proteinExistence type="predicted"/>
<feature type="region of interest" description="Disordered" evidence="1">
    <location>
        <begin position="229"/>
        <end position="259"/>
    </location>
</feature>
<dbReference type="GeneID" id="25737909"/>
<dbReference type="Proteomes" id="UP000054498">
    <property type="component" value="Unassembled WGS sequence"/>
</dbReference>
<feature type="transmembrane region" description="Helical" evidence="2">
    <location>
        <begin position="27"/>
        <end position="43"/>
    </location>
</feature>
<protein>
    <submittedName>
        <fullName evidence="3">Uncharacterized protein</fullName>
    </submittedName>
</protein>
<keyword evidence="4" id="KW-1185">Reference proteome</keyword>
<evidence type="ECO:0000313" key="4">
    <source>
        <dbReference type="Proteomes" id="UP000054498"/>
    </source>
</evidence>
<evidence type="ECO:0000313" key="3">
    <source>
        <dbReference type="EMBL" id="KIZ02923.1"/>
    </source>
</evidence>
<accession>A0A0D2JW08</accession>
<feature type="transmembrane region" description="Helical" evidence="2">
    <location>
        <begin position="147"/>
        <end position="167"/>
    </location>
</feature>
<dbReference type="OrthoDB" id="549305at2759"/>
<keyword evidence="2" id="KW-1133">Transmembrane helix</keyword>
<evidence type="ECO:0000256" key="1">
    <source>
        <dbReference type="SAM" id="MobiDB-lite"/>
    </source>
</evidence>
<evidence type="ECO:0000256" key="2">
    <source>
        <dbReference type="SAM" id="Phobius"/>
    </source>
</evidence>
<feature type="region of interest" description="Disordered" evidence="1">
    <location>
        <begin position="436"/>
        <end position="457"/>
    </location>
</feature>
<keyword evidence="2" id="KW-0472">Membrane</keyword>
<feature type="transmembrane region" description="Helical" evidence="2">
    <location>
        <begin position="95"/>
        <end position="115"/>
    </location>
</feature>